<evidence type="ECO:0000313" key="2">
    <source>
        <dbReference type="RefSeq" id="XP_056683805.1"/>
    </source>
</evidence>
<reference evidence="1" key="1">
    <citation type="journal article" date="2021" name="Nat. Commun.">
        <title>Genomic analyses provide insights into spinach domestication and the genetic basis of agronomic traits.</title>
        <authorList>
            <person name="Cai X."/>
            <person name="Sun X."/>
            <person name="Xu C."/>
            <person name="Sun H."/>
            <person name="Wang X."/>
            <person name="Ge C."/>
            <person name="Zhang Z."/>
            <person name="Wang Q."/>
            <person name="Fei Z."/>
            <person name="Jiao C."/>
            <person name="Wang Q."/>
        </authorList>
    </citation>
    <scope>NUCLEOTIDE SEQUENCE [LARGE SCALE GENOMIC DNA]</scope>
    <source>
        <strain evidence="1">cv. Varoflay</strain>
    </source>
</reference>
<accession>A0ABM3QKB1</accession>
<keyword evidence="1" id="KW-1185">Reference proteome</keyword>
<proteinExistence type="predicted"/>
<sequence length="118" mass="14101">MVLQDLLPVRSILSWVLNSTRHTITNDISFCRFYIQFNVQFLSSSSFNKNQRHKPNRRNRVMEKVFACFGYRAFSWVLHPPIGAFNPEHSYTVGYVLHLDWAEECMWLNKYIASKRRK</sequence>
<dbReference type="Proteomes" id="UP000813463">
    <property type="component" value="Chromosome 4"/>
</dbReference>
<organism evidence="1 2">
    <name type="scientific">Spinacia oleracea</name>
    <name type="common">Spinach</name>
    <dbReference type="NCBI Taxonomy" id="3562"/>
    <lineage>
        <taxon>Eukaryota</taxon>
        <taxon>Viridiplantae</taxon>
        <taxon>Streptophyta</taxon>
        <taxon>Embryophyta</taxon>
        <taxon>Tracheophyta</taxon>
        <taxon>Spermatophyta</taxon>
        <taxon>Magnoliopsida</taxon>
        <taxon>eudicotyledons</taxon>
        <taxon>Gunneridae</taxon>
        <taxon>Pentapetalae</taxon>
        <taxon>Caryophyllales</taxon>
        <taxon>Chenopodiaceae</taxon>
        <taxon>Chenopodioideae</taxon>
        <taxon>Anserineae</taxon>
        <taxon>Spinacia</taxon>
    </lineage>
</organism>
<dbReference type="RefSeq" id="XP_056683805.1">
    <property type="nucleotide sequence ID" value="XM_056827827.1"/>
</dbReference>
<name>A0ABM3QKB1_SPIOL</name>
<reference evidence="2" key="2">
    <citation type="submission" date="2025-08" db="UniProtKB">
        <authorList>
            <consortium name="RefSeq"/>
        </authorList>
    </citation>
    <scope>IDENTIFICATION</scope>
    <source>
        <tissue evidence="2">Leaf</tissue>
    </source>
</reference>
<evidence type="ECO:0000313" key="1">
    <source>
        <dbReference type="Proteomes" id="UP000813463"/>
    </source>
</evidence>
<gene>
    <name evidence="2" type="primary">LOC130459123</name>
</gene>
<dbReference type="GeneID" id="130459123"/>
<protein>
    <submittedName>
        <fullName evidence="2">Uncharacterized protein isoform X1</fullName>
    </submittedName>
</protein>